<keyword evidence="1" id="KW-0931">ER-Golgi transport</keyword>
<comment type="subcellular location">
    <subcellularLocation>
        <location evidence="1">Endoplasmic reticulum membrane</location>
        <topology evidence="1">Multi-pass membrane protein</topology>
    </subcellularLocation>
</comment>
<keyword evidence="1" id="KW-0812">Transmembrane</keyword>
<dbReference type="GO" id="GO:0006888">
    <property type="term" value="P:endoplasmic reticulum to Golgi vesicle-mediated transport"/>
    <property type="evidence" value="ECO:0007669"/>
    <property type="project" value="UniProtKB-UniRule"/>
</dbReference>
<dbReference type="Proteomes" id="UP001054252">
    <property type="component" value="Unassembled WGS sequence"/>
</dbReference>
<feature type="transmembrane region" description="Helical" evidence="1">
    <location>
        <begin position="43"/>
        <end position="63"/>
    </location>
</feature>
<comment type="function">
    <text evidence="1">May play a role in anterograde transport of membrane proteins from the endoplasmic reticulum to the Golgi.</text>
</comment>
<feature type="transmembrane region" description="Helical" evidence="1">
    <location>
        <begin position="6"/>
        <end position="22"/>
    </location>
</feature>
<keyword evidence="1" id="KW-1133">Transmembrane helix</keyword>
<evidence type="ECO:0000256" key="2">
    <source>
        <dbReference type="SAM" id="MobiDB-lite"/>
    </source>
</evidence>
<reference evidence="3 4" key="1">
    <citation type="journal article" date="2021" name="Commun. Biol.">
        <title>The genome of Shorea leprosula (Dipterocarpaceae) highlights the ecological relevance of drought in aseasonal tropical rainforests.</title>
        <authorList>
            <person name="Ng K.K.S."/>
            <person name="Kobayashi M.J."/>
            <person name="Fawcett J.A."/>
            <person name="Hatakeyama M."/>
            <person name="Paape T."/>
            <person name="Ng C.H."/>
            <person name="Ang C.C."/>
            <person name="Tnah L.H."/>
            <person name="Lee C.T."/>
            <person name="Nishiyama T."/>
            <person name="Sese J."/>
            <person name="O'Brien M.J."/>
            <person name="Copetti D."/>
            <person name="Mohd Noor M.I."/>
            <person name="Ong R.C."/>
            <person name="Putra M."/>
            <person name="Sireger I.Z."/>
            <person name="Indrioko S."/>
            <person name="Kosugi Y."/>
            <person name="Izuno A."/>
            <person name="Isagi Y."/>
            <person name="Lee S.L."/>
            <person name="Shimizu K.K."/>
        </authorList>
    </citation>
    <scope>NUCLEOTIDE SEQUENCE [LARGE SCALE GENOMIC DNA]</scope>
    <source>
        <strain evidence="3">214</strain>
    </source>
</reference>
<protein>
    <recommendedName>
        <fullName evidence="1">Endoplasmic reticulum transmembrane protein</fullName>
    </recommendedName>
</protein>
<dbReference type="InterPro" id="IPR008417">
    <property type="entry name" value="BAP29/BAP31"/>
</dbReference>
<dbReference type="PANTHER" id="PTHR12701">
    <property type="entry name" value="BCR-ASSOCIATED PROTEIN, BAP"/>
    <property type="match status" value="1"/>
</dbReference>
<evidence type="ECO:0000313" key="4">
    <source>
        <dbReference type="Proteomes" id="UP001054252"/>
    </source>
</evidence>
<organism evidence="3 4">
    <name type="scientific">Rubroshorea leprosula</name>
    <dbReference type="NCBI Taxonomy" id="152421"/>
    <lineage>
        <taxon>Eukaryota</taxon>
        <taxon>Viridiplantae</taxon>
        <taxon>Streptophyta</taxon>
        <taxon>Embryophyta</taxon>
        <taxon>Tracheophyta</taxon>
        <taxon>Spermatophyta</taxon>
        <taxon>Magnoliopsida</taxon>
        <taxon>eudicotyledons</taxon>
        <taxon>Gunneridae</taxon>
        <taxon>Pentapetalae</taxon>
        <taxon>rosids</taxon>
        <taxon>malvids</taxon>
        <taxon>Malvales</taxon>
        <taxon>Dipterocarpaceae</taxon>
        <taxon>Rubroshorea</taxon>
    </lineage>
</organism>
<sequence>MIQLLFMVVLTEMALVLILLFNTPIRELLMIGLDLMKRGKGPIVANTVAATILIVFIATMNSVRDIQKRTAETGVINPTDEVLMANLLLESSLMGFALFLALVTNRLHSHLEVICNTGKKAATEKDDGDHEAEKKQKEQKKQGSSKIG</sequence>
<dbReference type="PANTHER" id="PTHR12701:SF42">
    <property type="entry name" value="ENDOPLASMIC RETICULUM TRANSMEMBRANE PROTEIN"/>
    <property type="match status" value="1"/>
</dbReference>
<keyword evidence="1" id="KW-0256">Endoplasmic reticulum</keyword>
<feature type="transmembrane region" description="Helical" evidence="1">
    <location>
        <begin position="83"/>
        <end position="103"/>
    </location>
</feature>
<gene>
    <name evidence="3" type="ORF">SLEP1_g46649</name>
</gene>
<keyword evidence="4" id="KW-1185">Reference proteome</keyword>
<proteinExistence type="inferred from homology"/>
<name>A0AAV5LNV1_9ROSI</name>
<accession>A0AAV5LNV1</accession>
<evidence type="ECO:0000313" key="3">
    <source>
        <dbReference type="EMBL" id="GKV38775.1"/>
    </source>
</evidence>
<evidence type="ECO:0000256" key="1">
    <source>
        <dbReference type="RuleBase" id="RU367026"/>
    </source>
</evidence>
<dbReference type="GO" id="GO:0005789">
    <property type="term" value="C:endoplasmic reticulum membrane"/>
    <property type="evidence" value="ECO:0007669"/>
    <property type="project" value="UniProtKB-SubCell"/>
</dbReference>
<comment type="similarity">
    <text evidence="1">Belongs to the BCAP29/BCAP31 family.</text>
</comment>
<dbReference type="GO" id="GO:0070973">
    <property type="term" value="P:protein localization to endoplasmic reticulum exit site"/>
    <property type="evidence" value="ECO:0007669"/>
    <property type="project" value="UniProtKB-UniRule"/>
</dbReference>
<comment type="caution">
    <text evidence="3">The sequence shown here is derived from an EMBL/GenBank/DDBJ whole genome shotgun (WGS) entry which is preliminary data.</text>
</comment>
<dbReference type="EMBL" id="BPVZ01000130">
    <property type="protein sequence ID" value="GKV38775.1"/>
    <property type="molecule type" value="Genomic_DNA"/>
</dbReference>
<feature type="region of interest" description="Disordered" evidence="2">
    <location>
        <begin position="120"/>
        <end position="148"/>
    </location>
</feature>
<dbReference type="GO" id="GO:0006886">
    <property type="term" value="P:intracellular protein transport"/>
    <property type="evidence" value="ECO:0007669"/>
    <property type="project" value="UniProtKB-UniRule"/>
</dbReference>
<feature type="compositionally biased region" description="Basic and acidic residues" evidence="2">
    <location>
        <begin position="121"/>
        <end position="141"/>
    </location>
</feature>
<dbReference type="AlphaFoldDB" id="A0AAV5LNV1"/>
<keyword evidence="1" id="KW-0813">Transport</keyword>
<keyword evidence="1" id="KW-0472">Membrane</keyword>
<keyword evidence="1" id="KW-0653">Protein transport</keyword>